<evidence type="ECO:0000313" key="3">
    <source>
        <dbReference type="Proteomes" id="UP000019804"/>
    </source>
</evidence>
<dbReference type="STRING" id="1388766.A0A017SKV1"/>
<dbReference type="HOGENOM" id="CLU_1499741_0_0_1"/>
<dbReference type="OrthoDB" id="4485807at2759"/>
<dbReference type="AlphaFoldDB" id="A0A017SKV1"/>
<evidence type="ECO:0000256" key="1">
    <source>
        <dbReference type="SAM" id="Coils"/>
    </source>
</evidence>
<accession>A0A017SKV1</accession>
<keyword evidence="3" id="KW-1185">Reference proteome</keyword>
<dbReference type="GeneID" id="63699091"/>
<dbReference type="Proteomes" id="UP000019804">
    <property type="component" value="Unassembled WGS sequence"/>
</dbReference>
<dbReference type="RefSeq" id="XP_040640962.1">
    <property type="nucleotide sequence ID" value="XM_040783967.1"/>
</dbReference>
<dbReference type="EMBL" id="KK088416">
    <property type="protein sequence ID" value="EYE97274.1"/>
    <property type="molecule type" value="Genomic_DNA"/>
</dbReference>
<reference evidence="3" key="1">
    <citation type="journal article" date="2014" name="Nat. Commun.">
        <title>Genomic adaptations of the halophilic Dead Sea filamentous fungus Eurotium rubrum.</title>
        <authorList>
            <person name="Kis-Papo T."/>
            <person name="Weig A.R."/>
            <person name="Riley R."/>
            <person name="Persoh D."/>
            <person name="Salamov A."/>
            <person name="Sun H."/>
            <person name="Lipzen A."/>
            <person name="Wasser S.P."/>
            <person name="Rambold G."/>
            <person name="Grigoriev I.V."/>
            <person name="Nevo E."/>
        </authorList>
    </citation>
    <scope>NUCLEOTIDE SEQUENCE [LARGE SCALE GENOMIC DNA]</scope>
    <source>
        <strain evidence="3">CBS 135680</strain>
    </source>
</reference>
<sequence length="180" mass="21180">VQRKVYIQEEFRALHKAQALSDSEKDDVAMKKSHGKYDEELRRLEDQLWDLSRRCQKLEADLPSGCVERGFRTYREDPNWYFCAWLRQDCAGRDCGRCEKFRAETTAATASITTITLHKWDRGHCTSACSCCIRSRGRDGRDAKKQTGMEYLPFNISAYKSFYSTRVYRAYFFWGMQRFG</sequence>
<evidence type="ECO:0000313" key="2">
    <source>
        <dbReference type="EMBL" id="EYE97274.1"/>
    </source>
</evidence>
<gene>
    <name evidence="2" type="ORF">EURHEDRAFT_451694</name>
</gene>
<feature type="non-terminal residue" evidence="2">
    <location>
        <position position="1"/>
    </location>
</feature>
<name>A0A017SKV1_ASPRC</name>
<keyword evidence="1" id="KW-0175">Coiled coil</keyword>
<feature type="coiled-coil region" evidence="1">
    <location>
        <begin position="34"/>
        <end position="61"/>
    </location>
</feature>
<proteinExistence type="predicted"/>
<protein>
    <submittedName>
        <fullName evidence="2">Uncharacterized protein</fullName>
    </submittedName>
</protein>
<organism evidence="2 3">
    <name type="scientific">Aspergillus ruber (strain CBS 135680)</name>
    <dbReference type="NCBI Taxonomy" id="1388766"/>
    <lineage>
        <taxon>Eukaryota</taxon>
        <taxon>Fungi</taxon>
        <taxon>Dikarya</taxon>
        <taxon>Ascomycota</taxon>
        <taxon>Pezizomycotina</taxon>
        <taxon>Eurotiomycetes</taxon>
        <taxon>Eurotiomycetidae</taxon>
        <taxon>Eurotiales</taxon>
        <taxon>Aspergillaceae</taxon>
        <taxon>Aspergillus</taxon>
        <taxon>Aspergillus subgen. Aspergillus</taxon>
    </lineage>
</organism>